<evidence type="ECO:0000313" key="9">
    <source>
        <dbReference type="EMBL" id="EDW83779.1"/>
    </source>
</evidence>
<comment type="similarity">
    <text evidence="2">Belongs to the nurim family.</text>
</comment>
<comment type="subcellular location">
    <subcellularLocation>
        <location evidence="1">Nucleus inner membrane</location>
        <topology evidence="1">Multi-pass membrane protein</topology>
    </subcellularLocation>
</comment>
<proteinExistence type="inferred from homology"/>
<dbReference type="PANTHER" id="PTHR31040:SF1">
    <property type="entry name" value="NURIM"/>
    <property type="match status" value="1"/>
</dbReference>
<feature type="transmembrane region" description="Helical" evidence="8">
    <location>
        <begin position="197"/>
        <end position="227"/>
    </location>
</feature>
<dbReference type="OrthoDB" id="10050858at2759"/>
<reference evidence="9 10" key="1">
    <citation type="journal article" date="2007" name="Nature">
        <title>Evolution of genes and genomes on the Drosophila phylogeny.</title>
        <authorList>
            <consortium name="Drosophila 12 Genomes Consortium"/>
            <person name="Clark A.G."/>
            <person name="Eisen M.B."/>
            <person name="Smith D.R."/>
            <person name="Bergman C.M."/>
            <person name="Oliver B."/>
            <person name="Markow T.A."/>
            <person name="Kaufman T.C."/>
            <person name="Kellis M."/>
            <person name="Gelbart W."/>
            <person name="Iyer V.N."/>
            <person name="Pollard D.A."/>
            <person name="Sackton T.B."/>
            <person name="Larracuente A.M."/>
            <person name="Singh N.D."/>
            <person name="Abad J.P."/>
            <person name="Abt D.N."/>
            <person name="Adryan B."/>
            <person name="Aguade M."/>
            <person name="Akashi H."/>
            <person name="Anderson W.W."/>
            <person name="Aquadro C.F."/>
            <person name="Ardell D.H."/>
            <person name="Arguello R."/>
            <person name="Artieri C.G."/>
            <person name="Barbash D.A."/>
            <person name="Barker D."/>
            <person name="Barsanti P."/>
            <person name="Batterham P."/>
            <person name="Batzoglou S."/>
            <person name="Begun D."/>
            <person name="Bhutkar A."/>
            <person name="Blanco E."/>
            <person name="Bosak S.A."/>
            <person name="Bradley R.K."/>
            <person name="Brand A.D."/>
            <person name="Brent M.R."/>
            <person name="Brooks A.N."/>
            <person name="Brown R.H."/>
            <person name="Butlin R.K."/>
            <person name="Caggese C."/>
            <person name="Calvi B.R."/>
            <person name="Bernardo de Carvalho A."/>
            <person name="Caspi A."/>
            <person name="Castrezana S."/>
            <person name="Celniker S.E."/>
            <person name="Chang J.L."/>
            <person name="Chapple C."/>
            <person name="Chatterji S."/>
            <person name="Chinwalla A."/>
            <person name="Civetta A."/>
            <person name="Clifton S.W."/>
            <person name="Comeron J.M."/>
            <person name="Costello J.C."/>
            <person name="Coyne J.A."/>
            <person name="Daub J."/>
            <person name="David R.G."/>
            <person name="Delcher A.L."/>
            <person name="Delehaunty K."/>
            <person name="Do C.B."/>
            <person name="Ebling H."/>
            <person name="Edwards K."/>
            <person name="Eickbush T."/>
            <person name="Evans J.D."/>
            <person name="Filipski A."/>
            <person name="Findeiss S."/>
            <person name="Freyhult E."/>
            <person name="Fulton L."/>
            <person name="Fulton R."/>
            <person name="Garcia A.C."/>
            <person name="Gardiner A."/>
            <person name="Garfield D.A."/>
            <person name="Garvin B.E."/>
            <person name="Gibson G."/>
            <person name="Gilbert D."/>
            <person name="Gnerre S."/>
            <person name="Godfrey J."/>
            <person name="Good R."/>
            <person name="Gotea V."/>
            <person name="Gravely B."/>
            <person name="Greenberg A.J."/>
            <person name="Griffiths-Jones S."/>
            <person name="Gross S."/>
            <person name="Guigo R."/>
            <person name="Gustafson E.A."/>
            <person name="Haerty W."/>
            <person name="Hahn M.W."/>
            <person name="Halligan D.L."/>
            <person name="Halpern A.L."/>
            <person name="Halter G.M."/>
            <person name="Han M.V."/>
            <person name="Heger A."/>
            <person name="Hillier L."/>
            <person name="Hinrichs A.S."/>
            <person name="Holmes I."/>
            <person name="Hoskins R.A."/>
            <person name="Hubisz M.J."/>
            <person name="Hultmark D."/>
            <person name="Huntley M.A."/>
            <person name="Jaffe D.B."/>
            <person name="Jagadeeshan S."/>
            <person name="Jeck W.R."/>
            <person name="Johnson J."/>
            <person name="Jones C.D."/>
            <person name="Jordan W.C."/>
            <person name="Karpen G.H."/>
            <person name="Kataoka E."/>
            <person name="Keightley P.D."/>
            <person name="Kheradpour P."/>
            <person name="Kirkness E.F."/>
            <person name="Koerich L.B."/>
            <person name="Kristiansen K."/>
            <person name="Kudrna D."/>
            <person name="Kulathinal R.J."/>
            <person name="Kumar S."/>
            <person name="Kwok R."/>
            <person name="Lander E."/>
            <person name="Langley C.H."/>
            <person name="Lapoint R."/>
            <person name="Lazzaro B.P."/>
            <person name="Lee S.J."/>
            <person name="Levesque L."/>
            <person name="Li R."/>
            <person name="Lin C.F."/>
            <person name="Lin M.F."/>
            <person name="Lindblad-Toh K."/>
            <person name="Llopart A."/>
            <person name="Long M."/>
            <person name="Low L."/>
            <person name="Lozovsky E."/>
            <person name="Lu J."/>
            <person name="Luo M."/>
            <person name="Machado C.A."/>
            <person name="Makalowski W."/>
            <person name="Marzo M."/>
            <person name="Matsuda M."/>
            <person name="Matzkin L."/>
            <person name="McAllister B."/>
            <person name="McBride C.S."/>
            <person name="McKernan B."/>
            <person name="McKernan K."/>
            <person name="Mendez-Lago M."/>
            <person name="Minx P."/>
            <person name="Mollenhauer M.U."/>
            <person name="Montooth K."/>
            <person name="Mount S.M."/>
            <person name="Mu X."/>
            <person name="Myers E."/>
            <person name="Negre B."/>
            <person name="Newfeld S."/>
            <person name="Nielsen R."/>
            <person name="Noor M.A."/>
            <person name="O'Grady P."/>
            <person name="Pachter L."/>
            <person name="Papaceit M."/>
            <person name="Parisi M.J."/>
            <person name="Parisi M."/>
            <person name="Parts L."/>
            <person name="Pedersen J.S."/>
            <person name="Pesole G."/>
            <person name="Phillippy A.M."/>
            <person name="Ponting C.P."/>
            <person name="Pop M."/>
            <person name="Porcelli D."/>
            <person name="Powell J.R."/>
            <person name="Prohaska S."/>
            <person name="Pruitt K."/>
            <person name="Puig M."/>
            <person name="Quesneville H."/>
            <person name="Ram K.R."/>
            <person name="Rand D."/>
            <person name="Rasmussen M.D."/>
            <person name="Reed L.K."/>
            <person name="Reenan R."/>
            <person name="Reily A."/>
            <person name="Remington K.A."/>
            <person name="Rieger T.T."/>
            <person name="Ritchie M.G."/>
            <person name="Robin C."/>
            <person name="Rogers Y.H."/>
            <person name="Rohde C."/>
            <person name="Rozas J."/>
            <person name="Rubenfield M.J."/>
            <person name="Ruiz A."/>
            <person name="Russo S."/>
            <person name="Salzberg S.L."/>
            <person name="Sanchez-Gracia A."/>
            <person name="Saranga D.J."/>
            <person name="Sato H."/>
            <person name="Schaeffer S.W."/>
            <person name="Schatz M.C."/>
            <person name="Schlenke T."/>
            <person name="Schwartz R."/>
            <person name="Segarra C."/>
            <person name="Singh R.S."/>
            <person name="Sirot L."/>
            <person name="Sirota M."/>
            <person name="Sisneros N.B."/>
            <person name="Smith C.D."/>
            <person name="Smith T.F."/>
            <person name="Spieth J."/>
            <person name="Stage D.E."/>
            <person name="Stark A."/>
            <person name="Stephan W."/>
            <person name="Strausberg R.L."/>
            <person name="Strempel S."/>
            <person name="Sturgill D."/>
            <person name="Sutton G."/>
            <person name="Sutton G.G."/>
            <person name="Tao W."/>
            <person name="Teichmann S."/>
            <person name="Tobari Y.N."/>
            <person name="Tomimura Y."/>
            <person name="Tsolas J.M."/>
            <person name="Valente V.L."/>
            <person name="Venter E."/>
            <person name="Venter J.C."/>
            <person name="Vicario S."/>
            <person name="Vieira F.G."/>
            <person name="Vilella A.J."/>
            <person name="Villasante A."/>
            <person name="Walenz B."/>
            <person name="Wang J."/>
            <person name="Wasserman M."/>
            <person name="Watts T."/>
            <person name="Wilson D."/>
            <person name="Wilson R.K."/>
            <person name="Wing R.A."/>
            <person name="Wolfner M.F."/>
            <person name="Wong A."/>
            <person name="Wong G.K."/>
            <person name="Wu C.I."/>
            <person name="Wu G."/>
            <person name="Yamamoto D."/>
            <person name="Yang H.P."/>
            <person name="Yang S.P."/>
            <person name="Yorke J.A."/>
            <person name="Yoshida K."/>
            <person name="Zdobnov E."/>
            <person name="Zhang P."/>
            <person name="Zhang Y."/>
            <person name="Zimin A.V."/>
            <person name="Baldwin J."/>
            <person name="Abdouelleil A."/>
            <person name="Abdulkadir J."/>
            <person name="Abebe A."/>
            <person name="Abera B."/>
            <person name="Abreu J."/>
            <person name="Acer S.C."/>
            <person name="Aftuck L."/>
            <person name="Alexander A."/>
            <person name="An P."/>
            <person name="Anderson E."/>
            <person name="Anderson S."/>
            <person name="Arachi H."/>
            <person name="Azer M."/>
            <person name="Bachantsang P."/>
            <person name="Barry A."/>
            <person name="Bayul T."/>
            <person name="Berlin A."/>
            <person name="Bessette D."/>
            <person name="Bloom T."/>
            <person name="Blye J."/>
            <person name="Boguslavskiy L."/>
            <person name="Bonnet C."/>
            <person name="Boukhgalter B."/>
            <person name="Bourzgui I."/>
            <person name="Brown A."/>
            <person name="Cahill P."/>
            <person name="Channer S."/>
            <person name="Cheshatsang Y."/>
            <person name="Chuda L."/>
            <person name="Citroen M."/>
            <person name="Collymore A."/>
            <person name="Cooke P."/>
            <person name="Costello M."/>
            <person name="D'Aco K."/>
            <person name="Daza R."/>
            <person name="De Haan G."/>
            <person name="DeGray S."/>
            <person name="DeMaso C."/>
            <person name="Dhargay N."/>
            <person name="Dooley K."/>
            <person name="Dooley E."/>
            <person name="Doricent M."/>
            <person name="Dorje P."/>
            <person name="Dorjee K."/>
            <person name="Dupes A."/>
            <person name="Elong R."/>
            <person name="Falk J."/>
            <person name="Farina A."/>
            <person name="Faro S."/>
            <person name="Ferguson D."/>
            <person name="Fisher S."/>
            <person name="Foley C.D."/>
            <person name="Franke A."/>
            <person name="Friedrich D."/>
            <person name="Gadbois L."/>
            <person name="Gearin G."/>
            <person name="Gearin C.R."/>
            <person name="Giannoukos G."/>
            <person name="Goode T."/>
            <person name="Graham J."/>
            <person name="Grandbois E."/>
            <person name="Grewal S."/>
            <person name="Gyaltsen K."/>
            <person name="Hafez N."/>
            <person name="Hagos B."/>
            <person name="Hall J."/>
            <person name="Henson C."/>
            <person name="Hollinger A."/>
            <person name="Honan T."/>
            <person name="Huard M.D."/>
            <person name="Hughes L."/>
            <person name="Hurhula B."/>
            <person name="Husby M.E."/>
            <person name="Kamat A."/>
            <person name="Kanga B."/>
            <person name="Kashin S."/>
            <person name="Khazanovich D."/>
            <person name="Kisner P."/>
            <person name="Lance K."/>
            <person name="Lara M."/>
            <person name="Lee W."/>
            <person name="Lennon N."/>
            <person name="Letendre F."/>
            <person name="LeVine R."/>
            <person name="Lipovsky A."/>
            <person name="Liu X."/>
            <person name="Liu J."/>
            <person name="Liu S."/>
            <person name="Lokyitsang T."/>
            <person name="Lokyitsang Y."/>
            <person name="Lubonja R."/>
            <person name="Lui A."/>
            <person name="MacDonald P."/>
            <person name="Magnisalis V."/>
            <person name="Maru K."/>
            <person name="Matthews C."/>
            <person name="McCusker W."/>
            <person name="McDonough S."/>
            <person name="Mehta T."/>
            <person name="Meldrim J."/>
            <person name="Meneus L."/>
            <person name="Mihai O."/>
            <person name="Mihalev A."/>
            <person name="Mihova T."/>
            <person name="Mittelman R."/>
            <person name="Mlenga V."/>
            <person name="Montmayeur A."/>
            <person name="Mulrain L."/>
            <person name="Navidi A."/>
            <person name="Naylor J."/>
            <person name="Negash T."/>
            <person name="Nguyen T."/>
            <person name="Nguyen N."/>
            <person name="Nicol R."/>
            <person name="Norbu C."/>
            <person name="Norbu N."/>
            <person name="Novod N."/>
            <person name="O'Neill B."/>
            <person name="Osman S."/>
            <person name="Markiewicz E."/>
            <person name="Oyono O.L."/>
            <person name="Patti C."/>
            <person name="Phunkhang P."/>
            <person name="Pierre F."/>
            <person name="Priest M."/>
            <person name="Raghuraman S."/>
            <person name="Rege F."/>
            <person name="Reyes R."/>
            <person name="Rise C."/>
            <person name="Rogov P."/>
            <person name="Ross K."/>
            <person name="Ryan E."/>
            <person name="Settipalli S."/>
            <person name="Shea T."/>
            <person name="Sherpa N."/>
            <person name="Shi L."/>
            <person name="Shih D."/>
            <person name="Sparrow T."/>
            <person name="Spaulding J."/>
            <person name="Stalker J."/>
            <person name="Stange-Thomann N."/>
            <person name="Stavropoulos S."/>
            <person name="Stone C."/>
            <person name="Strader C."/>
            <person name="Tesfaye S."/>
            <person name="Thomson T."/>
            <person name="Thoulutsang Y."/>
            <person name="Thoulutsang D."/>
            <person name="Topham K."/>
            <person name="Topping I."/>
            <person name="Tsamla T."/>
            <person name="Vassiliev H."/>
            <person name="Vo A."/>
            <person name="Wangchuk T."/>
            <person name="Wangdi T."/>
            <person name="Weiand M."/>
            <person name="Wilkinson J."/>
            <person name="Wilson A."/>
            <person name="Yadav S."/>
            <person name="Young G."/>
            <person name="Yu Q."/>
            <person name="Zembek L."/>
            <person name="Zhong D."/>
            <person name="Zimmer A."/>
            <person name="Zwirko Z."/>
            <person name="Jaffe D.B."/>
            <person name="Alvarez P."/>
            <person name="Brockman W."/>
            <person name="Butler J."/>
            <person name="Chin C."/>
            <person name="Gnerre S."/>
            <person name="Grabherr M."/>
            <person name="Kleber M."/>
            <person name="Mauceli E."/>
            <person name="MacCallum I."/>
        </authorList>
    </citation>
    <scope>NUCLEOTIDE SEQUENCE [LARGE SCALE GENOMIC DNA]</scope>
    <source>
        <strain evidence="10">Tucson 14030-0811.24</strain>
    </source>
</reference>
<dbReference type="InterPro" id="IPR033580">
    <property type="entry name" value="Nurim-like"/>
</dbReference>
<protein>
    <recommendedName>
        <fullName evidence="7">Nuclear envelope membrane protein</fullName>
    </recommendedName>
    <alternativeName>
        <fullName evidence="6">Nuclear rim protein</fullName>
    </alternativeName>
</protein>
<dbReference type="InParanoid" id="B4NIR5"/>
<evidence type="ECO:0000256" key="2">
    <source>
        <dbReference type="ARBA" id="ARBA00010631"/>
    </source>
</evidence>
<keyword evidence="5 8" id="KW-0472">Membrane</keyword>
<dbReference type="Proteomes" id="UP000007798">
    <property type="component" value="Unassembled WGS sequence"/>
</dbReference>
<dbReference type="FunCoup" id="B4NIR5">
    <property type="interactions" value="674"/>
</dbReference>
<evidence type="ECO:0000256" key="3">
    <source>
        <dbReference type="ARBA" id="ARBA00022692"/>
    </source>
</evidence>
<dbReference type="GO" id="GO:0005637">
    <property type="term" value="C:nuclear inner membrane"/>
    <property type="evidence" value="ECO:0007669"/>
    <property type="project" value="UniProtKB-SubCell"/>
</dbReference>
<dbReference type="HOGENOM" id="CLU_083708_0_0_1"/>
<sequence>MASFAKFIILFWSLIIMTYTFYVVGKLMWFLSTPRSISNAHTWIFNLLDNRSRLETAFAPIVFDTIYSIGFIFQHSIFKSALVKNFIHKLHLSGAERSIYSLTSSICLHYLLQNWQPAQSIVLWQINVDDSAPLWWTFVVTHGICWTIIFGGTIIMDLPELLGIKQAYYDLKAYGDPLAYKARELRHLYSHVRHPSFLGLTLILFATNVMSLDRLLLAFVLTLYMYVAWSTDHKDVAYQQQQLQRKKLQLKTQ</sequence>
<name>B4NIR5_DROWI</name>
<feature type="transmembrane region" description="Helical" evidence="8">
    <location>
        <begin position="7"/>
        <end position="25"/>
    </location>
</feature>
<evidence type="ECO:0000256" key="8">
    <source>
        <dbReference type="SAM" id="Phobius"/>
    </source>
</evidence>
<gene>
    <name evidence="9" type="primary">Dwil\GK13493</name>
    <name evidence="9" type="ORF">Dwil_GK13493</name>
</gene>
<dbReference type="PhylomeDB" id="B4NIR5"/>
<dbReference type="eggNOG" id="ENOG502RS62">
    <property type="taxonomic scope" value="Eukaryota"/>
</dbReference>
<keyword evidence="3 8" id="KW-0812">Transmembrane</keyword>
<evidence type="ECO:0000256" key="4">
    <source>
        <dbReference type="ARBA" id="ARBA00022989"/>
    </source>
</evidence>
<evidence type="ECO:0000313" key="10">
    <source>
        <dbReference type="Proteomes" id="UP000007798"/>
    </source>
</evidence>
<feature type="transmembrane region" description="Helical" evidence="8">
    <location>
        <begin position="135"/>
        <end position="156"/>
    </location>
</feature>
<feature type="transmembrane region" description="Helical" evidence="8">
    <location>
        <begin position="57"/>
        <end position="78"/>
    </location>
</feature>
<dbReference type="PANTHER" id="PTHR31040">
    <property type="entry name" value="NURIM"/>
    <property type="match status" value="1"/>
</dbReference>
<evidence type="ECO:0000256" key="7">
    <source>
        <dbReference type="ARBA" id="ARBA00032957"/>
    </source>
</evidence>
<organism evidence="9 10">
    <name type="scientific">Drosophila willistoni</name>
    <name type="common">Fruit fly</name>
    <dbReference type="NCBI Taxonomy" id="7260"/>
    <lineage>
        <taxon>Eukaryota</taxon>
        <taxon>Metazoa</taxon>
        <taxon>Ecdysozoa</taxon>
        <taxon>Arthropoda</taxon>
        <taxon>Hexapoda</taxon>
        <taxon>Insecta</taxon>
        <taxon>Pterygota</taxon>
        <taxon>Neoptera</taxon>
        <taxon>Endopterygota</taxon>
        <taxon>Diptera</taxon>
        <taxon>Brachycera</taxon>
        <taxon>Muscomorpha</taxon>
        <taxon>Ephydroidea</taxon>
        <taxon>Drosophilidae</taxon>
        <taxon>Drosophila</taxon>
        <taxon>Sophophora</taxon>
    </lineage>
</organism>
<evidence type="ECO:0000256" key="6">
    <source>
        <dbReference type="ARBA" id="ARBA00031700"/>
    </source>
</evidence>
<keyword evidence="4 8" id="KW-1133">Transmembrane helix</keyword>
<dbReference type="EMBL" id="CH964272">
    <property type="protein sequence ID" value="EDW83779.1"/>
    <property type="molecule type" value="Genomic_DNA"/>
</dbReference>
<evidence type="ECO:0000256" key="1">
    <source>
        <dbReference type="ARBA" id="ARBA00004473"/>
    </source>
</evidence>
<dbReference type="OMA" id="NAHTWIF"/>
<dbReference type="AlphaFoldDB" id="B4NIR5"/>
<accession>B4NIR5</accession>
<evidence type="ECO:0000256" key="5">
    <source>
        <dbReference type="ARBA" id="ARBA00023136"/>
    </source>
</evidence>
<dbReference type="KEGG" id="dwi:6650731"/>
<keyword evidence="10" id="KW-1185">Reference proteome</keyword>